<evidence type="ECO:0000313" key="9">
    <source>
        <dbReference type="Proteomes" id="UP001353858"/>
    </source>
</evidence>
<dbReference type="InterPro" id="IPR050213">
    <property type="entry name" value="GST_superfamily"/>
</dbReference>
<comment type="catalytic activity">
    <reaction evidence="5">
        <text>RX + glutathione = an S-substituted glutathione + a halide anion + H(+)</text>
        <dbReference type="Rhea" id="RHEA:16437"/>
        <dbReference type="ChEBI" id="CHEBI:15378"/>
        <dbReference type="ChEBI" id="CHEBI:16042"/>
        <dbReference type="ChEBI" id="CHEBI:17792"/>
        <dbReference type="ChEBI" id="CHEBI:57925"/>
        <dbReference type="ChEBI" id="CHEBI:90779"/>
        <dbReference type="EC" id="2.5.1.18"/>
    </reaction>
</comment>
<dbReference type="CDD" id="cd03192">
    <property type="entry name" value="GST_C_Sigma_like"/>
    <property type="match status" value="1"/>
</dbReference>
<evidence type="ECO:0000256" key="5">
    <source>
        <dbReference type="ARBA" id="ARBA00047960"/>
    </source>
</evidence>
<dbReference type="PROSITE" id="PS50405">
    <property type="entry name" value="GST_CTER"/>
    <property type="match status" value="1"/>
</dbReference>
<protein>
    <recommendedName>
        <fullName evidence="2">glutathione transferase</fullName>
        <ecNumber evidence="2">2.5.1.18</ecNumber>
    </recommendedName>
</protein>
<dbReference type="FunFam" id="1.20.1050.10:FF:000030">
    <property type="entry name" value="Glutathione S-transferase S1"/>
    <property type="match status" value="1"/>
</dbReference>
<dbReference type="InterPro" id="IPR004046">
    <property type="entry name" value="GST_C"/>
</dbReference>
<evidence type="ECO:0000259" key="6">
    <source>
        <dbReference type="PROSITE" id="PS50404"/>
    </source>
</evidence>
<dbReference type="GO" id="GO:0004364">
    <property type="term" value="F:glutathione transferase activity"/>
    <property type="evidence" value="ECO:0007669"/>
    <property type="project" value="UniProtKB-EC"/>
</dbReference>
<evidence type="ECO:0000256" key="4">
    <source>
        <dbReference type="ARBA" id="ARBA00038317"/>
    </source>
</evidence>
<keyword evidence="9" id="KW-1185">Reference proteome</keyword>
<sequence length="234" mass="27062">MCDSCGSCEACELKRSHKAINILDSDTSGDVVNKYKLTYFAIKAIAEPIRYLLNYGGIQFEDVRIKRDTWINHKPDMPFGQVPVLEVNGKKVHQSLAICRYLGKQLKINGNTDWEDLEIDSMADTINDLRAKIALYHYETDEEVKKSRKLPLYVETLPFYLERFEAIAKSNDGHLAIGKLTWVDFYFAGLIDYFNYMLEKNIIEDYPHLKEVINNVVGIPSVKEWIERRPLSEC</sequence>
<dbReference type="Pfam" id="PF02798">
    <property type="entry name" value="GST_N"/>
    <property type="match status" value="1"/>
</dbReference>
<dbReference type="FunFam" id="3.40.30.10:FF:000035">
    <property type="entry name" value="hematopoietic prostaglandin D synthase"/>
    <property type="match status" value="1"/>
</dbReference>
<keyword evidence="3" id="KW-0808">Transferase</keyword>
<dbReference type="EC" id="2.5.1.18" evidence="2"/>
<evidence type="ECO:0000256" key="2">
    <source>
        <dbReference type="ARBA" id="ARBA00012452"/>
    </source>
</evidence>
<dbReference type="InterPro" id="IPR040079">
    <property type="entry name" value="Glutathione_S-Trfase"/>
</dbReference>
<proteinExistence type="inferred from homology"/>
<evidence type="ECO:0000256" key="1">
    <source>
        <dbReference type="ARBA" id="ARBA00011738"/>
    </source>
</evidence>
<evidence type="ECO:0000256" key="3">
    <source>
        <dbReference type="ARBA" id="ARBA00022679"/>
    </source>
</evidence>
<reference evidence="9" key="1">
    <citation type="submission" date="2023-01" db="EMBL/GenBank/DDBJ databases">
        <title>Key to firefly adult light organ development and bioluminescence: homeobox transcription factors regulate luciferase expression and transportation to peroxisome.</title>
        <authorList>
            <person name="Fu X."/>
        </authorList>
    </citation>
    <scope>NUCLEOTIDE SEQUENCE [LARGE SCALE GENOMIC DNA]</scope>
</reference>
<comment type="similarity">
    <text evidence="4">Belongs to the GST superfamily. Sigma family.</text>
</comment>
<dbReference type="Proteomes" id="UP001353858">
    <property type="component" value="Unassembled WGS sequence"/>
</dbReference>
<dbReference type="PROSITE" id="PS50404">
    <property type="entry name" value="GST_NTER"/>
    <property type="match status" value="1"/>
</dbReference>
<dbReference type="Gene3D" id="3.40.30.10">
    <property type="entry name" value="Glutaredoxin"/>
    <property type="match status" value="1"/>
</dbReference>
<dbReference type="InterPro" id="IPR036249">
    <property type="entry name" value="Thioredoxin-like_sf"/>
</dbReference>
<dbReference type="EMBL" id="JARPUR010000007">
    <property type="protein sequence ID" value="KAK4872788.1"/>
    <property type="molecule type" value="Genomic_DNA"/>
</dbReference>
<dbReference type="PANTHER" id="PTHR11571">
    <property type="entry name" value="GLUTATHIONE S-TRANSFERASE"/>
    <property type="match status" value="1"/>
</dbReference>
<dbReference type="Gene3D" id="1.20.1050.10">
    <property type="match status" value="1"/>
</dbReference>
<dbReference type="GO" id="GO:0004602">
    <property type="term" value="F:glutathione peroxidase activity"/>
    <property type="evidence" value="ECO:0007669"/>
    <property type="project" value="UniProtKB-ARBA"/>
</dbReference>
<dbReference type="AlphaFoldDB" id="A0AAN7SKS5"/>
<dbReference type="InterPro" id="IPR010987">
    <property type="entry name" value="Glutathione-S-Trfase_C-like"/>
</dbReference>
<dbReference type="CDD" id="cd03039">
    <property type="entry name" value="GST_N_Sigma_like"/>
    <property type="match status" value="1"/>
</dbReference>
<dbReference type="SUPFAM" id="SSF47616">
    <property type="entry name" value="GST C-terminal domain-like"/>
    <property type="match status" value="1"/>
</dbReference>
<evidence type="ECO:0000259" key="7">
    <source>
        <dbReference type="PROSITE" id="PS50405"/>
    </source>
</evidence>
<dbReference type="SFLD" id="SFLDG00363">
    <property type="entry name" value="AMPS_(cytGST):_Alpha-__Mu-__Pi"/>
    <property type="match status" value="1"/>
</dbReference>
<dbReference type="SUPFAM" id="SSF52833">
    <property type="entry name" value="Thioredoxin-like"/>
    <property type="match status" value="1"/>
</dbReference>
<dbReference type="InterPro" id="IPR036282">
    <property type="entry name" value="Glutathione-S-Trfase_C_sf"/>
</dbReference>
<accession>A0AAN7SKS5</accession>
<dbReference type="SFLD" id="SFLDG01205">
    <property type="entry name" value="AMPS.1"/>
    <property type="match status" value="1"/>
</dbReference>
<evidence type="ECO:0000313" key="8">
    <source>
        <dbReference type="EMBL" id="KAK4872788.1"/>
    </source>
</evidence>
<gene>
    <name evidence="8" type="ORF">RN001_014817</name>
</gene>
<dbReference type="Pfam" id="PF14497">
    <property type="entry name" value="GST_C_3"/>
    <property type="match status" value="1"/>
</dbReference>
<feature type="domain" description="GST N-terminal" evidence="6">
    <location>
        <begin position="33"/>
        <end position="110"/>
    </location>
</feature>
<comment type="subunit">
    <text evidence="1">Homodimer.</text>
</comment>
<dbReference type="InterPro" id="IPR004045">
    <property type="entry name" value="Glutathione_S-Trfase_N"/>
</dbReference>
<dbReference type="SFLD" id="SFLDS00019">
    <property type="entry name" value="Glutathione_Transferase_(cytos"/>
    <property type="match status" value="1"/>
</dbReference>
<feature type="domain" description="GST C-terminal" evidence="7">
    <location>
        <begin position="112"/>
        <end position="234"/>
    </location>
</feature>
<name>A0AAN7SKS5_9COLE</name>
<dbReference type="GO" id="GO:0006749">
    <property type="term" value="P:glutathione metabolic process"/>
    <property type="evidence" value="ECO:0007669"/>
    <property type="project" value="TreeGrafter"/>
</dbReference>
<dbReference type="PANTHER" id="PTHR11571:SF224">
    <property type="entry name" value="HEMATOPOIETIC PROSTAGLANDIN D SYNTHASE"/>
    <property type="match status" value="1"/>
</dbReference>
<comment type="caution">
    <text evidence="8">The sequence shown here is derived from an EMBL/GenBank/DDBJ whole genome shotgun (WGS) entry which is preliminary data.</text>
</comment>
<organism evidence="8 9">
    <name type="scientific">Aquatica leii</name>
    <dbReference type="NCBI Taxonomy" id="1421715"/>
    <lineage>
        <taxon>Eukaryota</taxon>
        <taxon>Metazoa</taxon>
        <taxon>Ecdysozoa</taxon>
        <taxon>Arthropoda</taxon>
        <taxon>Hexapoda</taxon>
        <taxon>Insecta</taxon>
        <taxon>Pterygota</taxon>
        <taxon>Neoptera</taxon>
        <taxon>Endopterygota</taxon>
        <taxon>Coleoptera</taxon>
        <taxon>Polyphaga</taxon>
        <taxon>Elateriformia</taxon>
        <taxon>Elateroidea</taxon>
        <taxon>Lampyridae</taxon>
        <taxon>Luciolinae</taxon>
        <taxon>Aquatica</taxon>
    </lineage>
</organism>